<dbReference type="RefSeq" id="WP_076669620.1">
    <property type="nucleotide sequence ID" value="NZ_FTPP01000002.1"/>
</dbReference>
<sequence>MKKHLLVFALGAFLLAGCNSTPDTEETTVTKPEPDTAPADTAGAEIDNTRVEIEEAAAEVDSLLNDI</sequence>
<protein>
    <submittedName>
        <fullName evidence="3">Uncharacterized protein</fullName>
    </submittedName>
</protein>
<evidence type="ECO:0000313" key="4">
    <source>
        <dbReference type="Proteomes" id="UP000187181"/>
    </source>
</evidence>
<dbReference type="AlphaFoldDB" id="A0A1R3XLB8"/>
<evidence type="ECO:0000313" key="3">
    <source>
        <dbReference type="EMBL" id="SIT92143.1"/>
    </source>
</evidence>
<gene>
    <name evidence="3" type="ORF">SAMN05444128_2739</name>
</gene>
<evidence type="ECO:0000256" key="2">
    <source>
        <dbReference type="SAM" id="SignalP"/>
    </source>
</evidence>
<evidence type="ECO:0000256" key="1">
    <source>
        <dbReference type="SAM" id="MobiDB-lite"/>
    </source>
</evidence>
<dbReference type="PROSITE" id="PS51257">
    <property type="entry name" value="PROKAR_LIPOPROTEIN"/>
    <property type="match status" value="1"/>
</dbReference>
<dbReference type="EMBL" id="FTPP01000002">
    <property type="protein sequence ID" value="SIT92143.1"/>
    <property type="molecule type" value="Genomic_DNA"/>
</dbReference>
<dbReference type="OrthoDB" id="853972at2"/>
<name>A0A1R3XLB8_9BACT</name>
<feature type="chain" id="PRO_5013226863" evidence="2">
    <location>
        <begin position="22"/>
        <end position="67"/>
    </location>
</feature>
<accession>A0A1R3XLB8</accession>
<proteinExistence type="predicted"/>
<keyword evidence="2" id="KW-0732">Signal</keyword>
<feature type="region of interest" description="Disordered" evidence="1">
    <location>
        <begin position="21"/>
        <end position="43"/>
    </location>
</feature>
<feature type="signal peptide" evidence="2">
    <location>
        <begin position="1"/>
        <end position="21"/>
    </location>
</feature>
<organism evidence="3 4">
    <name type="scientific">Pontibacter indicus</name>
    <dbReference type="NCBI Taxonomy" id="1317125"/>
    <lineage>
        <taxon>Bacteria</taxon>
        <taxon>Pseudomonadati</taxon>
        <taxon>Bacteroidota</taxon>
        <taxon>Cytophagia</taxon>
        <taxon>Cytophagales</taxon>
        <taxon>Hymenobacteraceae</taxon>
        <taxon>Pontibacter</taxon>
    </lineage>
</organism>
<dbReference type="Proteomes" id="UP000187181">
    <property type="component" value="Unassembled WGS sequence"/>
</dbReference>
<dbReference type="STRING" id="1317125.SAMN05444128_2739"/>
<feature type="compositionally biased region" description="Polar residues" evidence="1">
    <location>
        <begin position="21"/>
        <end position="30"/>
    </location>
</feature>
<reference evidence="4" key="1">
    <citation type="submission" date="2017-01" db="EMBL/GenBank/DDBJ databases">
        <authorList>
            <person name="Varghese N."/>
            <person name="Submissions S."/>
        </authorList>
    </citation>
    <scope>NUCLEOTIDE SEQUENCE [LARGE SCALE GENOMIC DNA]</scope>
    <source>
        <strain evidence="4">LP100</strain>
    </source>
</reference>
<keyword evidence="4" id="KW-1185">Reference proteome</keyword>